<dbReference type="PANTHER" id="PTHR46071">
    <property type="entry name" value="ANKYRIN REPEAT AND BTB/POZ DOMAIN-CONTAINING"/>
    <property type="match status" value="1"/>
</dbReference>
<feature type="domain" description="BTB" evidence="1">
    <location>
        <begin position="209"/>
        <end position="259"/>
    </location>
</feature>
<gene>
    <name evidence="2" type="primary">ABTB2_1</name>
    <name evidence="2" type="ORF">KIN20_008177</name>
</gene>
<dbReference type="PROSITE" id="PS50097">
    <property type="entry name" value="BTB"/>
    <property type="match status" value="1"/>
</dbReference>
<dbReference type="Pfam" id="PF00651">
    <property type="entry name" value="BTB"/>
    <property type="match status" value="1"/>
</dbReference>
<dbReference type="InterPro" id="IPR011333">
    <property type="entry name" value="SKP1/BTB/POZ_sf"/>
</dbReference>
<dbReference type="PANTHER" id="PTHR46071:SF2">
    <property type="entry name" value="ANKYRIN REPEAT AND BTB_POZ DOMAIN-CONTAINING PROTEIN 2-LIKE PROTEIN"/>
    <property type="match status" value="1"/>
</dbReference>
<evidence type="ECO:0000259" key="1">
    <source>
        <dbReference type="PROSITE" id="PS50097"/>
    </source>
</evidence>
<dbReference type="InterPro" id="IPR000210">
    <property type="entry name" value="BTB/POZ_dom"/>
</dbReference>
<dbReference type="InterPro" id="IPR052089">
    <property type="entry name" value="Ankyrin-BTB/POZ_domain"/>
</dbReference>
<evidence type="ECO:0000313" key="2">
    <source>
        <dbReference type="EMBL" id="KAJ1351992.1"/>
    </source>
</evidence>
<evidence type="ECO:0000313" key="3">
    <source>
        <dbReference type="Proteomes" id="UP001196413"/>
    </source>
</evidence>
<reference evidence="2" key="1">
    <citation type="submission" date="2021-06" db="EMBL/GenBank/DDBJ databases">
        <title>Parelaphostrongylus tenuis whole genome reference sequence.</title>
        <authorList>
            <person name="Garwood T.J."/>
            <person name="Larsen P.A."/>
            <person name="Fountain-Jones N.M."/>
            <person name="Garbe J.R."/>
            <person name="Macchietto M.G."/>
            <person name="Kania S.A."/>
            <person name="Gerhold R.W."/>
            <person name="Richards J.E."/>
            <person name="Wolf T.M."/>
        </authorList>
    </citation>
    <scope>NUCLEOTIDE SEQUENCE</scope>
    <source>
        <strain evidence="2">MNPRO001-30</strain>
        <tissue evidence="2">Meninges</tissue>
    </source>
</reference>
<protein>
    <submittedName>
        <fullName evidence="2">Ankyrin repeat and BTB/POZ domain-containing protein 2</fullName>
    </submittedName>
</protein>
<dbReference type="EMBL" id="JAHQIW010001280">
    <property type="protein sequence ID" value="KAJ1351992.1"/>
    <property type="molecule type" value="Genomic_DNA"/>
</dbReference>
<keyword evidence="3" id="KW-1185">Reference proteome</keyword>
<name>A0AAD5M4D9_PARTN</name>
<proteinExistence type="predicted"/>
<comment type="caution">
    <text evidence="2">The sequence shown here is derived from an EMBL/GenBank/DDBJ whole genome shotgun (WGS) entry which is preliminary data.</text>
</comment>
<dbReference type="Gene3D" id="3.30.710.10">
    <property type="entry name" value="Potassium Channel Kv1.1, Chain A"/>
    <property type="match status" value="1"/>
</dbReference>
<dbReference type="SUPFAM" id="SSF54695">
    <property type="entry name" value="POZ domain"/>
    <property type="match status" value="1"/>
</dbReference>
<dbReference type="AlphaFoldDB" id="A0AAD5M4D9"/>
<accession>A0AAD5M4D9</accession>
<dbReference type="Proteomes" id="UP001196413">
    <property type="component" value="Unassembled WGS sequence"/>
</dbReference>
<sequence>MEGGLNDQHIKTDGLSDRRTRTGKIEKIEFKSLPDYIQLALQEAFYYAAETGRLKSVIQLWESGGVRLWTWSRHSVIRNYLCDYESFKLVECSVPDLPWNVYTWSRALEFASEYDERKFANRLLTNFWPLMVSKLDAEIVEYCISVLFSHLNWECRYDDGNSSTVAFVISSLWNHFKKESIPDDTVVPLSTSHHKLIVDKSFVNNKELSDIRFMVDGEIVYAHRIMLFTVSERFKELLRSPNGTVDITDVSHSTFLVIT</sequence>
<organism evidence="2 3">
    <name type="scientific">Parelaphostrongylus tenuis</name>
    <name type="common">Meningeal worm</name>
    <dbReference type="NCBI Taxonomy" id="148309"/>
    <lineage>
        <taxon>Eukaryota</taxon>
        <taxon>Metazoa</taxon>
        <taxon>Ecdysozoa</taxon>
        <taxon>Nematoda</taxon>
        <taxon>Chromadorea</taxon>
        <taxon>Rhabditida</taxon>
        <taxon>Rhabditina</taxon>
        <taxon>Rhabditomorpha</taxon>
        <taxon>Strongyloidea</taxon>
        <taxon>Metastrongylidae</taxon>
        <taxon>Parelaphostrongylus</taxon>
    </lineage>
</organism>